<feature type="domain" description="RNase III" evidence="3">
    <location>
        <begin position="362"/>
        <end position="478"/>
    </location>
</feature>
<dbReference type="OrthoDB" id="416741at2759"/>
<dbReference type="GeneID" id="25905775"/>
<name>A0A0L0G0R2_9EUKA</name>
<dbReference type="CDD" id="cd00593">
    <property type="entry name" value="RIBOc"/>
    <property type="match status" value="1"/>
</dbReference>
<dbReference type="eggNOG" id="KOG1817">
    <property type="taxonomic scope" value="Eukaryota"/>
</dbReference>
<dbReference type="PANTHER" id="PTHR14950">
    <property type="entry name" value="DICER-RELATED"/>
    <property type="match status" value="1"/>
</dbReference>
<evidence type="ECO:0000256" key="2">
    <source>
        <dbReference type="SAM" id="MobiDB-lite"/>
    </source>
</evidence>
<dbReference type="RefSeq" id="XP_014156341.1">
    <property type="nucleotide sequence ID" value="XM_014300866.1"/>
</dbReference>
<gene>
    <name evidence="4" type="ORF">SARC_05271</name>
</gene>
<proteinExistence type="predicted"/>
<keyword evidence="5" id="KW-1185">Reference proteome</keyword>
<feature type="region of interest" description="Disordered" evidence="2">
    <location>
        <begin position="1"/>
        <end position="25"/>
    </location>
</feature>
<dbReference type="EMBL" id="KQ241927">
    <property type="protein sequence ID" value="KNC82439.1"/>
    <property type="molecule type" value="Genomic_DNA"/>
</dbReference>
<dbReference type="InterPro" id="IPR000999">
    <property type="entry name" value="RNase_III_dom"/>
</dbReference>
<dbReference type="GO" id="GO:0005634">
    <property type="term" value="C:nucleus"/>
    <property type="evidence" value="ECO:0007669"/>
    <property type="project" value="TreeGrafter"/>
</dbReference>
<dbReference type="Gene3D" id="1.10.1520.10">
    <property type="entry name" value="Ribonuclease III domain"/>
    <property type="match status" value="1"/>
</dbReference>
<dbReference type="SMART" id="SM00535">
    <property type="entry name" value="RIBOc"/>
    <property type="match status" value="1"/>
</dbReference>
<dbReference type="Pfam" id="PF14622">
    <property type="entry name" value="Ribonucleas_3_3"/>
    <property type="match status" value="1"/>
</dbReference>
<dbReference type="Proteomes" id="UP000054560">
    <property type="component" value="Unassembled WGS sequence"/>
</dbReference>
<dbReference type="GO" id="GO:0030422">
    <property type="term" value="P:siRNA processing"/>
    <property type="evidence" value="ECO:0007669"/>
    <property type="project" value="TreeGrafter"/>
</dbReference>
<dbReference type="InterPro" id="IPR036389">
    <property type="entry name" value="RNase_III_sf"/>
</dbReference>
<keyword evidence="1" id="KW-0378">Hydrolase</keyword>
<dbReference type="AlphaFoldDB" id="A0A0L0G0R2"/>
<evidence type="ECO:0000259" key="3">
    <source>
        <dbReference type="PROSITE" id="PS50142"/>
    </source>
</evidence>
<protein>
    <recommendedName>
        <fullName evidence="3">RNase III domain-containing protein</fullName>
    </recommendedName>
</protein>
<dbReference type="GO" id="GO:0004525">
    <property type="term" value="F:ribonuclease III activity"/>
    <property type="evidence" value="ECO:0007669"/>
    <property type="project" value="InterPro"/>
</dbReference>
<dbReference type="PROSITE" id="PS50142">
    <property type="entry name" value="RNASE_3_2"/>
    <property type="match status" value="1"/>
</dbReference>
<dbReference type="GO" id="GO:0005737">
    <property type="term" value="C:cytoplasm"/>
    <property type="evidence" value="ECO:0007669"/>
    <property type="project" value="TreeGrafter"/>
</dbReference>
<evidence type="ECO:0000313" key="4">
    <source>
        <dbReference type="EMBL" id="KNC82439.1"/>
    </source>
</evidence>
<dbReference type="GO" id="GO:0003723">
    <property type="term" value="F:RNA binding"/>
    <property type="evidence" value="ECO:0007669"/>
    <property type="project" value="TreeGrafter"/>
</dbReference>
<dbReference type="SUPFAM" id="SSF69065">
    <property type="entry name" value="RNase III domain-like"/>
    <property type="match status" value="1"/>
</dbReference>
<dbReference type="PANTHER" id="PTHR14950:SF37">
    <property type="entry name" value="ENDORIBONUCLEASE DICER"/>
    <property type="match status" value="1"/>
</dbReference>
<evidence type="ECO:0000313" key="5">
    <source>
        <dbReference type="Proteomes" id="UP000054560"/>
    </source>
</evidence>
<dbReference type="SMR" id="A0A0L0G0R2"/>
<evidence type="ECO:0000256" key="1">
    <source>
        <dbReference type="ARBA" id="ARBA00022801"/>
    </source>
</evidence>
<reference evidence="4 5" key="1">
    <citation type="submission" date="2011-02" db="EMBL/GenBank/DDBJ databases">
        <title>The Genome Sequence of Sphaeroforma arctica JP610.</title>
        <authorList>
            <consortium name="The Broad Institute Genome Sequencing Platform"/>
            <person name="Russ C."/>
            <person name="Cuomo C."/>
            <person name="Young S.K."/>
            <person name="Zeng Q."/>
            <person name="Gargeya S."/>
            <person name="Alvarado L."/>
            <person name="Berlin A."/>
            <person name="Chapman S.B."/>
            <person name="Chen Z."/>
            <person name="Freedman E."/>
            <person name="Gellesch M."/>
            <person name="Goldberg J."/>
            <person name="Griggs A."/>
            <person name="Gujja S."/>
            <person name="Heilman E."/>
            <person name="Heiman D."/>
            <person name="Howarth C."/>
            <person name="Mehta T."/>
            <person name="Neiman D."/>
            <person name="Pearson M."/>
            <person name="Roberts A."/>
            <person name="Saif S."/>
            <person name="Shea T."/>
            <person name="Shenoy N."/>
            <person name="Sisk P."/>
            <person name="Stolte C."/>
            <person name="Sykes S."/>
            <person name="White J."/>
            <person name="Yandava C."/>
            <person name="Burger G."/>
            <person name="Gray M.W."/>
            <person name="Holland P.W.H."/>
            <person name="King N."/>
            <person name="Lang F.B.F."/>
            <person name="Roger A.J."/>
            <person name="Ruiz-Trillo I."/>
            <person name="Haas B."/>
            <person name="Nusbaum C."/>
            <person name="Birren B."/>
        </authorList>
    </citation>
    <scope>NUCLEOTIDE SEQUENCE [LARGE SCALE GENOMIC DNA]</scope>
    <source>
        <strain evidence="4 5">JP610</strain>
    </source>
</reference>
<sequence length="493" mass="54419">MSGLDKEASPDPLNAEIQDGVDKPSKTVASITPVVQPDINSHGAVVVEEVVPRYSNGTVFYTRTKSVADPSTTINPFSVNDIQNQLASTHFDGRSSTSAPTLNIFGVRQEPTQAERGMHPAAGPQPDNTPFQRQVFLNAAPKDAKGSFHKLKYAKGPSQGSQAPSQLRWSASTASQSVHMVDRSHVNALYAQVAEMNQVQEQSGAAKPHNWTDLLEVGTTNGFFCTVCHQIQRRGHEWGSRKRQGLEPIGPCSRQFNHSFIPFYRGSTIMRVCRDCGETQRWGKKFGTNRSSGYEPLANVICGKPDAECMAYYYKILVNASLYVSPLTPVLRPDNVDAVHADNMWHSIADKLQQERDKGLDFQKEFPLFADVDRELINEALTHPSHTGADGKNYLRLAFLGDAVLDLYAAEKLYTENEQMNNGELTVEKSRIVANQSIGLFATSYLPFVRTKLVITRESKIAGDVIEALIGAYYLQFGYGKTAQFLVSLGVGR</sequence>
<dbReference type="STRING" id="667725.A0A0L0G0R2"/>
<accession>A0A0L0G0R2</accession>
<organism evidence="4 5">
    <name type="scientific">Sphaeroforma arctica JP610</name>
    <dbReference type="NCBI Taxonomy" id="667725"/>
    <lineage>
        <taxon>Eukaryota</taxon>
        <taxon>Ichthyosporea</taxon>
        <taxon>Ichthyophonida</taxon>
        <taxon>Sphaeroforma</taxon>
    </lineage>
</organism>